<dbReference type="InterPro" id="IPR000630">
    <property type="entry name" value="Ribosomal_uS8"/>
</dbReference>
<keyword evidence="2" id="KW-0689">Ribosomal protein</keyword>
<dbReference type="Pfam" id="PF00410">
    <property type="entry name" value="Ribosomal_S8"/>
    <property type="match status" value="1"/>
</dbReference>
<dbReference type="NCBIfam" id="NF001109">
    <property type="entry name" value="PRK00136.1"/>
    <property type="match status" value="1"/>
</dbReference>
<evidence type="ECO:0000256" key="1">
    <source>
        <dbReference type="ARBA" id="ARBA00006471"/>
    </source>
</evidence>
<accession>A0A381PL12</accession>
<evidence type="ECO:0000256" key="2">
    <source>
        <dbReference type="ARBA" id="ARBA00022980"/>
    </source>
</evidence>
<dbReference type="FunFam" id="3.30.1490.10:FF:000001">
    <property type="entry name" value="30S ribosomal protein S8"/>
    <property type="match status" value="1"/>
</dbReference>
<dbReference type="InterPro" id="IPR035987">
    <property type="entry name" value="Ribosomal_uS8_sf"/>
</dbReference>
<dbReference type="HAMAP" id="MF_01302_B">
    <property type="entry name" value="Ribosomal_uS8_B"/>
    <property type="match status" value="1"/>
</dbReference>
<keyword evidence="3" id="KW-0687">Ribonucleoprotein</keyword>
<protein>
    <recommendedName>
        <fullName evidence="5">Ribosomal protein S8</fullName>
    </recommendedName>
</protein>
<dbReference type="PANTHER" id="PTHR11758">
    <property type="entry name" value="40S RIBOSOMAL PROTEIN S15A"/>
    <property type="match status" value="1"/>
</dbReference>
<dbReference type="AlphaFoldDB" id="A0A381PL12"/>
<dbReference type="EMBL" id="UINC01001018">
    <property type="protein sequence ID" value="SUZ67702.1"/>
    <property type="molecule type" value="Genomic_DNA"/>
</dbReference>
<gene>
    <name evidence="4" type="ORF">METZ01_LOCUS20556</name>
</gene>
<dbReference type="GO" id="GO:0006412">
    <property type="term" value="P:translation"/>
    <property type="evidence" value="ECO:0007669"/>
    <property type="project" value="InterPro"/>
</dbReference>
<dbReference type="GO" id="GO:1990904">
    <property type="term" value="C:ribonucleoprotein complex"/>
    <property type="evidence" value="ECO:0007669"/>
    <property type="project" value="UniProtKB-KW"/>
</dbReference>
<reference evidence="4" key="1">
    <citation type="submission" date="2018-05" db="EMBL/GenBank/DDBJ databases">
        <authorList>
            <person name="Lanie J.A."/>
            <person name="Ng W.-L."/>
            <person name="Kazmierczak K.M."/>
            <person name="Andrzejewski T.M."/>
            <person name="Davidsen T.M."/>
            <person name="Wayne K.J."/>
            <person name="Tettelin H."/>
            <person name="Glass J.I."/>
            <person name="Rusch D."/>
            <person name="Podicherti R."/>
            <person name="Tsui H.-C.T."/>
            <person name="Winkler M.E."/>
        </authorList>
    </citation>
    <scope>NUCLEOTIDE SEQUENCE</scope>
</reference>
<dbReference type="GO" id="GO:0005840">
    <property type="term" value="C:ribosome"/>
    <property type="evidence" value="ECO:0007669"/>
    <property type="project" value="UniProtKB-KW"/>
</dbReference>
<sequence>MTDPVADLLTRVRNGLHMGKRWVDVPSSNLKKRILYILREEHYIKDFIVINHPVKKELRVFLKYDRNGEPVIQHIARESKPGRRVYVGAGEIPRILDGLGVAILTTSKGVISNKVAKKLNIGGELICSVW</sequence>
<evidence type="ECO:0000256" key="3">
    <source>
        <dbReference type="ARBA" id="ARBA00023274"/>
    </source>
</evidence>
<evidence type="ECO:0008006" key="5">
    <source>
        <dbReference type="Google" id="ProtNLM"/>
    </source>
</evidence>
<dbReference type="PROSITE" id="PS00053">
    <property type="entry name" value="RIBOSOMAL_S8"/>
    <property type="match status" value="1"/>
</dbReference>
<dbReference type="Gene3D" id="3.30.1370.30">
    <property type="match status" value="1"/>
</dbReference>
<comment type="similarity">
    <text evidence="1">Belongs to the universal ribosomal protein uS8 family.</text>
</comment>
<organism evidence="4">
    <name type="scientific">marine metagenome</name>
    <dbReference type="NCBI Taxonomy" id="408172"/>
    <lineage>
        <taxon>unclassified sequences</taxon>
        <taxon>metagenomes</taxon>
        <taxon>ecological metagenomes</taxon>
    </lineage>
</organism>
<dbReference type="GO" id="GO:0005737">
    <property type="term" value="C:cytoplasm"/>
    <property type="evidence" value="ECO:0007669"/>
    <property type="project" value="UniProtKB-ARBA"/>
</dbReference>
<dbReference type="SUPFAM" id="SSF56047">
    <property type="entry name" value="Ribosomal protein S8"/>
    <property type="match status" value="1"/>
</dbReference>
<dbReference type="InterPro" id="IPR047863">
    <property type="entry name" value="Ribosomal_uS8_CS"/>
</dbReference>
<name>A0A381PL12_9ZZZZ</name>
<evidence type="ECO:0000313" key="4">
    <source>
        <dbReference type="EMBL" id="SUZ67702.1"/>
    </source>
</evidence>
<dbReference type="Gene3D" id="3.30.1490.10">
    <property type="match status" value="1"/>
</dbReference>
<proteinExistence type="inferred from homology"/>
<dbReference type="GO" id="GO:0003735">
    <property type="term" value="F:structural constituent of ribosome"/>
    <property type="evidence" value="ECO:0007669"/>
    <property type="project" value="InterPro"/>
</dbReference>